<dbReference type="CDD" id="cd06581">
    <property type="entry name" value="TM_PBP1_LivM_like"/>
    <property type="match status" value="1"/>
</dbReference>
<dbReference type="RefSeq" id="WP_058640557.1">
    <property type="nucleotide sequence ID" value="NZ_LDSL01000024.1"/>
</dbReference>
<comment type="caution">
    <text evidence="7">The sequence shown here is derived from an EMBL/GenBank/DDBJ whole genome shotgun (WGS) entry which is preliminary data.</text>
</comment>
<dbReference type="InterPro" id="IPR001851">
    <property type="entry name" value="ABC_transp_permease"/>
</dbReference>
<feature type="transmembrane region" description="Helical" evidence="6">
    <location>
        <begin position="126"/>
        <end position="144"/>
    </location>
</feature>
<evidence type="ECO:0000256" key="3">
    <source>
        <dbReference type="ARBA" id="ARBA00022692"/>
    </source>
</evidence>
<protein>
    <submittedName>
        <fullName evidence="7">ABC transporter permease</fullName>
    </submittedName>
</protein>
<feature type="transmembrane region" description="Helical" evidence="6">
    <location>
        <begin position="73"/>
        <end position="91"/>
    </location>
</feature>
<dbReference type="OrthoDB" id="3460090at2"/>
<organism evidence="7 8">
    <name type="scientific">Pseudacidovorax intermedius</name>
    <dbReference type="NCBI Taxonomy" id="433924"/>
    <lineage>
        <taxon>Bacteria</taxon>
        <taxon>Pseudomonadati</taxon>
        <taxon>Pseudomonadota</taxon>
        <taxon>Betaproteobacteria</taxon>
        <taxon>Burkholderiales</taxon>
        <taxon>Comamonadaceae</taxon>
        <taxon>Pseudacidovorax</taxon>
    </lineage>
</organism>
<dbReference type="EMBL" id="LDSL01000024">
    <property type="protein sequence ID" value="KTT26923.1"/>
    <property type="molecule type" value="Genomic_DNA"/>
</dbReference>
<evidence type="ECO:0000313" key="8">
    <source>
        <dbReference type="Proteomes" id="UP000072741"/>
    </source>
</evidence>
<keyword evidence="8" id="KW-1185">Reference proteome</keyword>
<proteinExistence type="predicted"/>
<feature type="transmembrane region" description="Helical" evidence="6">
    <location>
        <begin position="97"/>
        <end position="117"/>
    </location>
</feature>
<feature type="transmembrane region" description="Helical" evidence="6">
    <location>
        <begin position="177"/>
        <end position="197"/>
    </location>
</feature>
<feature type="transmembrane region" description="Helical" evidence="6">
    <location>
        <begin position="47"/>
        <end position="66"/>
    </location>
</feature>
<name>A0A147HAG2_9BURK</name>
<feature type="transmembrane region" description="Helical" evidence="6">
    <location>
        <begin position="258"/>
        <end position="290"/>
    </location>
</feature>
<evidence type="ECO:0000256" key="1">
    <source>
        <dbReference type="ARBA" id="ARBA00004651"/>
    </source>
</evidence>
<feature type="transmembrane region" description="Helical" evidence="6">
    <location>
        <begin position="21"/>
        <end position="41"/>
    </location>
</feature>
<dbReference type="Pfam" id="PF02653">
    <property type="entry name" value="BPD_transp_2"/>
    <property type="match status" value="1"/>
</dbReference>
<keyword evidence="3 6" id="KW-0812">Transmembrane</keyword>
<evidence type="ECO:0000256" key="6">
    <source>
        <dbReference type="SAM" id="Phobius"/>
    </source>
</evidence>
<keyword evidence="5 6" id="KW-0472">Membrane</keyword>
<dbReference type="GO" id="GO:0005886">
    <property type="term" value="C:plasma membrane"/>
    <property type="evidence" value="ECO:0007669"/>
    <property type="project" value="UniProtKB-SubCell"/>
</dbReference>
<dbReference type="AlphaFoldDB" id="A0A147HAG2"/>
<dbReference type="InterPro" id="IPR043428">
    <property type="entry name" value="LivM-like"/>
</dbReference>
<evidence type="ECO:0000313" key="7">
    <source>
        <dbReference type="EMBL" id="KTT26923.1"/>
    </source>
</evidence>
<dbReference type="PANTHER" id="PTHR30482:SF20">
    <property type="entry name" value="HIGH-AFFINITY BRANCHED-CHAIN AMINO ACID TRANSPORT SYSTEM PERMEASE PROTEIN LIVM"/>
    <property type="match status" value="1"/>
</dbReference>
<gene>
    <name evidence="7" type="ORF">NS331_03130</name>
</gene>
<dbReference type="Proteomes" id="UP000072741">
    <property type="component" value="Unassembled WGS sequence"/>
</dbReference>
<evidence type="ECO:0000256" key="4">
    <source>
        <dbReference type="ARBA" id="ARBA00022989"/>
    </source>
</evidence>
<feature type="transmembrane region" description="Helical" evidence="6">
    <location>
        <begin position="302"/>
        <end position="324"/>
    </location>
</feature>
<comment type="subcellular location">
    <subcellularLocation>
        <location evidence="1">Cell membrane</location>
        <topology evidence="1">Multi-pass membrane protein</topology>
    </subcellularLocation>
</comment>
<keyword evidence="2" id="KW-1003">Cell membrane</keyword>
<evidence type="ECO:0000256" key="2">
    <source>
        <dbReference type="ARBA" id="ARBA00022475"/>
    </source>
</evidence>
<accession>A0A147HAG2</accession>
<sequence length="335" mass="34825">MSTLLTSDALPLKAAPAARRLSPSSVLALLLIVAGVALAFIAQGYQLFQATMVLAYAVALVGLNILTGYNGQISLGHGAFYAIGAYAAGILMDRGGVPYWLAVPAAGVVSLGVGYLFGRPALKLEGLYLALATFALGVAMPQLLKYKHLEAWTGGVGGIVLTKPEAPWGLPLDADQWFYLYALAVAVLLFWGARNLIDSGSGLALRAIRDHGMAAEAMGVNNAHAKSMAFAVSAGYTGVGGALAAIAVQFVAPDSFTFFLSISLLVGIVVGGVGTLWGALFGALFILFVPGLAEQVSKSAPWAVYGVVLILFMFVMPGGVMGLLHRLRARLARRG</sequence>
<evidence type="ECO:0000256" key="5">
    <source>
        <dbReference type="ARBA" id="ARBA00023136"/>
    </source>
</evidence>
<reference evidence="7 8" key="1">
    <citation type="journal article" date="2016" name="Front. Microbiol.">
        <title>Genomic Resource of Rice Seed Associated Bacteria.</title>
        <authorList>
            <person name="Midha S."/>
            <person name="Bansal K."/>
            <person name="Sharma S."/>
            <person name="Kumar N."/>
            <person name="Patil P.P."/>
            <person name="Chaudhry V."/>
            <person name="Patil P.B."/>
        </authorList>
    </citation>
    <scope>NUCLEOTIDE SEQUENCE [LARGE SCALE GENOMIC DNA]</scope>
    <source>
        <strain evidence="7 8">NS331</strain>
    </source>
</reference>
<feature type="transmembrane region" description="Helical" evidence="6">
    <location>
        <begin position="228"/>
        <end position="252"/>
    </location>
</feature>
<dbReference type="PATRIC" id="fig|433924.3.peg.2348"/>
<dbReference type="GO" id="GO:0015658">
    <property type="term" value="F:branched-chain amino acid transmembrane transporter activity"/>
    <property type="evidence" value="ECO:0007669"/>
    <property type="project" value="InterPro"/>
</dbReference>
<dbReference type="PANTHER" id="PTHR30482">
    <property type="entry name" value="HIGH-AFFINITY BRANCHED-CHAIN AMINO ACID TRANSPORT SYSTEM PERMEASE"/>
    <property type="match status" value="1"/>
</dbReference>
<keyword evidence="4 6" id="KW-1133">Transmembrane helix</keyword>